<accession>A0A2N9AVJ8</accession>
<dbReference type="EMBL" id="LT962688">
    <property type="protein sequence ID" value="SOR32323.1"/>
    <property type="molecule type" value="Genomic_DNA"/>
</dbReference>
<organism evidence="2 5">
    <name type="scientific">Methylorubrum extorquens</name>
    <name type="common">Methylobacterium dichloromethanicum</name>
    <name type="synonym">Methylobacterium extorquens</name>
    <dbReference type="NCBI Taxonomy" id="408"/>
    <lineage>
        <taxon>Bacteria</taxon>
        <taxon>Pseudomonadati</taxon>
        <taxon>Pseudomonadota</taxon>
        <taxon>Alphaproteobacteria</taxon>
        <taxon>Hyphomicrobiales</taxon>
        <taxon>Methylobacteriaceae</taxon>
        <taxon>Methylorubrum</taxon>
    </lineage>
</organism>
<name>A0A2N9AVJ8_METEX</name>
<feature type="compositionally biased region" description="Polar residues" evidence="1">
    <location>
        <begin position="77"/>
        <end position="87"/>
    </location>
</feature>
<proteinExistence type="predicted"/>
<evidence type="ECO:0000313" key="4">
    <source>
        <dbReference type="EMBL" id="SOR32323.1"/>
    </source>
</evidence>
<evidence type="ECO:0000313" key="5">
    <source>
        <dbReference type="Proteomes" id="UP000233769"/>
    </source>
</evidence>
<reference evidence="2" key="1">
    <citation type="submission" date="2017-10" db="EMBL/GenBank/DDBJ databases">
        <authorList>
            <person name="Banno H."/>
            <person name="Chua N.-H."/>
        </authorList>
    </citation>
    <scope>NUCLEOTIDE SEQUENCE [LARGE SCALE GENOMIC DNA]</scope>
    <source>
        <strain evidence="2">TK 0001</strain>
    </source>
</reference>
<evidence type="ECO:0000256" key="1">
    <source>
        <dbReference type="SAM" id="MobiDB-lite"/>
    </source>
</evidence>
<dbReference type="Proteomes" id="UP000233769">
    <property type="component" value="Chromosome tk0001"/>
</dbReference>
<dbReference type="EMBL" id="LT962688">
    <property type="protein sequence ID" value="SOR31260.1"/>
    <property type="molecule type" value="Genomic_DNA"/>
</dbReference>
<reference evidence="5" key="2">
    <citation type="submission" date="2017-10" db="EMBL/GenBank/DDBJ databases">
        <authorList>
            <person name="Regsiter A."/>
            <person name="William W."/>
        </authorList>
    </citation>
    <scope>NUCLEOTIDE SEQUENCE [LARGE SCALE GENOMIC DNA]</scope>
</reference>
<evidence type="ECO:0000313" key="2">
    <source>
        <dbReference type="EMBL" id="SOR31260.1"/>
    </source>
</evidence>
<sequence>MPPAALSAHKGKLALSLRMLVSFHRRVALCSARHQPKRWWRRTGSNRRPDACKATALPAELRPLIMVGLGRLERPTSPLSGVRSNHLSYRPER</sequence>
<feature type="region of interest" description="Disordered" evidence="1">
    <location>
        <begin position="73"/>
        <end position="93"/>
    </location>
</feature>
<dbReference type="EMBL" id="LT962688">
    <property type="protein sequence ID" value="SOR31279.1"/>
    <property type="molecule type" value="Genomic_DNA"/>
</dbReference>
<evidence type="ECO:0000313" key="3">
    <source>
        <dbReference type="EMBL" id="SOR31279.1"/>
    </source>
</evidence>
<dbReference type="AntiFam" id="ANF00011">
    <property type="entry name" value="tRNA translation"/>
</dbReference>
<protein>
    <submittedName>
        <fullName evidence="2">Uncharacterized protein</fullName>
    </submittedName>
</protein>
<gene>
    <name evidence="2" type="ORF">TK0001_4661</name>
    <name evidence="3" type="ORF">TK0001_4687</name>
    <name evidence="4" type="ORF">TK0001_5759</name>
</gene>
<dbReference type="AlphaFoldDB" id="A0A2N9AVJ8"/>